<dbReference type="InterPro" id="IPR036458">
    <property type="entry name" value="Na:dicarbo_symporter_sf"/>
</dbReference>
<dbReference type="GO" id="GO:0015293">
    <property type="term" value="F:symporter activity"/>
    <property type="evidence" value="ECO:0007669"/>
    <property type="project" value="InterPro"/>
</dbReference>
<keyword evidence="3" id="KW-0812">Transmembrane</keyword>
<accession>A0A943YYL2</accession>
<dbReference type="Proteomes" id="UP000727506">
    <property type="component" value="Unassembled WGS sequence"/>
</dbReference>
<gene>
    <name evidence="6" type="ORF">KH142_03135</name>
</gene>
<dbReference type="AlphaFoldDB" id="A0A943YYL2"/>
<evidence type="ECO:0000256" key="1">
    <source>
        <dbReference type="ARBA" id="ARBA00004141"/>
    </source>
</evidence>
<protein>
    <submittedName>
        <fullName evidence="6">Cation:dicarboxylase symporter family transporter</fullName>
    </submittedName>
</protein>
<comment type="caution">
    <text evidence="6">The sequence shown here is derived from an EMBL/GenBank/DDBJ whole genome shotgun (WGS) entry which is preliminary data.</text>
</comment>
<keyword evidence="5" id="KW-0472">Membrane</keyword>
<dbReference type="GO" id="GO:0016020">
    <property type="term" value="C:membrane"/>
    <property type="evidence" value="ECO:0007669"/>
    <property type="project" value="UniProtKB-SubCell"/>
</dbReference>
<keyword evidence="4" id="KW-1133">Transmembrane helix</keyword>
<proteinExistence type="predicted"/>
<keyword evidence="2" id="KW-0813">Transport</keyword>
<dbReference type="EMBL" id="JAGZSV010000034">
    <property type="protein sequence ID" value="MBS6940472.1"/>
    <property type="molecule type" value="Genomic_DNA"/>
</dbReference>
<organism evidence="6 7">
    <name type="scientific">Slackia piriformis</name>
    <dbReference type="NCBI Taxonomy" id="626934"/>
    <lineage>
        <taxon>Bacteria</taxon>
        <taxon>Bacillati</taxon>
        <taxon>Actinomycetota</taxon>
        <taxon>Coriobacteriia</taxon>
        <taxon>Eggerthellales</taxon>
        <taxon>Eggerthellaceae</taxon>
        <taxon>Slackia</taxon>
    </lineage>
</organism>
<evidence type="ECO:0000256" key="5">
    <source>
        <dbReference type="ARBA" id="ARBA00023136"/>
    </source>
</evidence>
<dbReference type="Pfam" id="PF00375">
    <property type="entry name" value="SDF"/>
    <property type="match status" value="1"/>
</dbReference>
<evidence type="ECO:0000256" key="2">
    <source>
        <dbReference type="ARBA" id="ARBA00022448"/>
    </source>
</evidence>
<evidence type="ECO:0000256" key="3">
    <source>
        <dbReference type="ARBA" id="ARBA00022692"/>
    </source>
</evidence>
<name>A0A943YYL2_9ACTN</name>
<evidence type="ECO:0000256" key="4">
    <source>
        <dbReference type="ARBA" id="ARBA00022989"/>
    </source>
</evidence>
<dbReference type="SUPFAM" id="SSF118215">
    <property type="entry name" value="Proton glutamate symport protein"/>
    <property type="match status" value="1"/>
</dbReference>
<dbReference type="InterPro" id="IPR001991">
    <property type="entry name" value="Na-dicarboxylate_symporter"/>
</dbReference>
<dbReference type="Gene3D" id="1.10.3860.10">
    <property type="entry name" value="Sodium:dicarboxylate symporter"/>
    <property type="match status" value="1"/>
</dbReference>
<evidence type="ECO:0000313" key="7">
    <source>
        <dbReference type="Proteomes" id="UP000727506"/>
    </source>
</evidence>
<comment type="subcellular location">
    <subcellularLocation>
        <location evidence="1">Membrane</location>
        <topology evidence="1">Multi-pass membrane protein</topology>
    </subcellularLocation>
</comment>
<sequence length="52" mass="5660">MASSFSLIGPILAIDPLIDMMRTMVNVSGSVTNSIMIDKQLGTLDMTKYNSH</sequence>
<evidence type="ECO:0000313" key="6">
    <source>
        <dbReference type="EMBL" id="MBS6940472.1"/>
    </source>
</evidence>
<reference evidence="6" key="1">
    <citation type="submission" date="2021-02" db="EMBL/GenBank/DDBJ databases">
        <title>Infant gut strain persistence is associated with maternal origin, phylogeny, and functional potential including surface adhesion and iron acquisition.</title>
        <authorList>
            <person name="Lou Y.C."/>
        </authorList>
    </citation>
    <scope>NUCLEOTIDE SEQUENCE</scope>
    <source>
        <strain evidence="6">L2_039_000G1_dasL2_039_000G1_concoct_11</strain>
    </source>
</reference>